<dbReference type="NCBIfam" id="TIGR01301">
    <property type="entry name" value="GPH_sucrose"/>
    <property type="match status" value="1"/>
</dbReference>
<dbReference type="CDD" id="cd17313">
    <property type="entry name" value="MFS_SLC45_SUC"/>
    <property type="match status" value="1"/>
</dbReference>
<dbReference type="FunFam" id="1.20.1250.20:FF:000174">
    <property type="entry name" value="Sucrose transport protein"/>
    <property type="match status" value="1"/>
</dbReference>
<dbReference type="GO" id="GO:0005886">
    <property type="term" value="C:plasma membrane"/>
    <property type="evidence" value="ECO:0007669"/>
    <property type="project" value="InterPro"/>
</dbReference>
<feature type="transmembrane region" description="Helical" evidence="12">
    <location>
        <begin position="479"/>
        <end position="500"/>
    </location>
</feature>
<evidence type="ECO:0000256" key="6">
    <source>
        <dbReference type="ARBA" id="ARBA00022692"/>
    </source>
</evidence>
<evidence type="ECO:0000256" key="1">
    <source>
        <dbReference type="ARBA" id="ARBA00004141"/>
    </source>
</evidence>
<feature type="transmembrane region" description="Helical" evidence="12">
    <location>
        <begin position="144"/>
        <end position="161"/>
    </location>
</feature>
<keyword evidence="6 12" id="KW-0812">Transmembrane</keyword>
<comment type="pathway">
    <text evidence="2">Glycan biosynthesis; sucrose metabolism.</text>
</comment>
<feature type="region of interest" description="Disordered" evidence="11">
    <location>
        <begin position="1"/>
        <end position="27"/>
    </location>
</feature>
<keyword evidence="14" id="KW-1185">Reference proteome</keyword>
<evidence type="ECO:0000256" key="8">
    <source>
        <dbReference type="ARBA" id="ARBA00022989"/>
    </source>
</evidence>
<evidence type="ECO:0000256" key="12">
    <source>
        <dbReference type="SAM" id="Phobius"/>
    </source>
</evidence>
<dbReference type="PANTHER" id="PTHR19432:SF90">
    <property type="entry name" value="SUCROSE TRANSPORT PROTEIN SUC4"/>
    <property type="match status" value="1"/>
</dbReference>
<feature type="transmembrane region" description="Helical" evidence="12">
    <location>
        <begin position="41"/>
        <end position="58"/>
    </location>
</feature>
<feature type="compositionally biased region" description="Basic and acidic residues" evidence="11">
    <location>
        <begin position="1"/>
        <end position="17"/>
    </location>
</feature>
<dbReference type="UniPathway" id="UPA00238"/>
<comment type="similarity">
    <text evidence="10">Belongs to the major facilitator superfamily. Phosphate:H(+) symporter (TC 2.A.1.9) family.</text>
</comment>
<feature type="transmembrane region" description="Helical" evidence="12">
    <location>
        <begin position="371"/>
        <end position="393"/>
    </location>
</feature>
<feature type="transmembrane region" description="Helical" evidence="12">
    <location>
        <begin position="341"/>
        <end position="359"/>
    </location>
</feature>
<proteinExistence type="inferred from homology"/>
<evidence type="ECO:0000256" key="11">
    <source>
        <dbReference type="SAM" id="MobiDB-lite"/>
    </source>
</evidence>
<evidence type="ECO:0000256" key="10">
    <source>
        <dbReference type="ARBA" id="ARBA00044504"/>
    </source>
</evidence>
<dbReference type="OrthoDB" id="28755at2759"/>
<dbReference type="Gene3D" id="1.20.1250.20">
    <property type="entry name" value="MFS general substrate transporter like domains"/>
    <property type="match status" value="1"/>
</dbReference>
<comment type="similarity">
    <text evidence="3">Belongs to the glycoside-pentoside-hexuronide (GPH) cation symporter transporter (TC 2.A.2.4) family.</text>
</comment>
<evidence type="ECO:0000313" key="13">
    <source>
        <dbReference type="EMBL" id="PIN15387.1"/>
    </source>
</evidence>
<dbReference type="InterPro" id="IPR005989">
    <property type="entry name" value="Suc_symporter_pln"/>
</dbReference>
<protein>
    <submittedName>
        <fullName evidence="13">Sucrose transporter</fullName>
    </submittedName>
</protein>
<keyword evidence="8 12" id="KW-1133">Transmembrane helix</keyword>
<comment type="caution">
    <text evidence="13">The sequence shown here is derived from an EMBL/GenBank/DDBJ whole genome shotgun (WGS) entry which is preliminary data.</text>
</comment>
<feature type="transmembrane region" description="Helical" evidence="12">
    <location>
        <begin position="408"/>
        <end position="434"/>
    </location>
</feature>
<keyword evidence="4" id="KW-0813">Transport</keyword>
<evidence type="ECO:0000256" key="5">
    <source>
        <dbReference type="ARBA" id="ARBA00022597"/>
    </source>
</evidence>
<feature type="transmembrane region" description="Helical" evidence="12">
    <location>
        <begin position="112"/>
        <end position="138"/>
    </location>
</feature>
<dbReference type="GO" id="GO:0005773">
    <property type="term" value="C:vacuole"/>
    <property type="evidence" value="ECO:0007669"/>
    <property type="project" value="TreeGrafter"/>
</dbReference>
<accession>A0A2G9HCX9</accession>
<dbReference type="SUPFAM" id="SSF103473">
    <property type="entry name" value="MFS general substrate transporter"/>
    <property type="match status" value="1"/>
</dbReference>
<gene>
    <name evidence="13" type="ORF">CDL12_11965</name>
</gene>
<feature type="transmembrane region" description="Helical" evidence="12">
    <location>
        <begin position="189"/>
        <end position="212"/>
    </location>
</feature>
<sequence length="512" mass="55300">MPVQESEIRTARPERPGRSNPQQVRRAAVPPARATRVRLRTLLRVASVAGGIQFGWALQLSLLTPYVQELGIPHAFASIIWLCGPLSGLFVQPLVGHVSDRCTSRFGRRRPFILGGAIAIVIAVIIIGYSADIGWFFGDRGQKKLRAIVAFVIGFWILDLANNMTQGPCRALLADLTGKDHRRNRVANAYFSLFMAIGNVLGYATGAYSGWFKIFPFTLTSACAVNCANLKAAFIIDIIFIVVTTCISLSAADEQPLTSIRSSPHSGEEMAAGSSEHEAFMWELFGTLKFLPGTVWVILLVTALTWIGWFPFILFDTDWMGREVYGGEPNDGKNYSKGVRMGSFGLMLNSVLLGLTSVFMEKLCRKWGAGFTWGLSNILMSLCFVAMLITAAVKSSMNIGYSLPPDSVVIAALVIFAILGIPLAITYSVPYALVSARIEALGLGQGLSMGILNLAIVIPQVIVSVAAGPWDQLFGGGNSPAIVVAAFTSFLGGIIAIVGIPRTRVEKPKTIH</sequence>
<evidence type="ECO:0000256" key="3">
    <source>
        <dbReference type="ARBA" id="ARBA00007134"/>
    </source>
</evidence>
<name>A0A2G9HCX9_9LAMI</name>
<evidence type="ECO:0000256" key="4">
    <source>
        <dbReference type="ARBA" id="ARBA00022448"/>
    </source>
</evidence>
<keyword evidence="5" id="KW-0762">Sugar transport</keyword>
<dbReference type="PANTHER" id="PTHR19432">
    <property type="entry name" value="SUGAR TRANSPORTER"/>
    <property type="match status" value="1"/>
</dbReference>
<comment type="subcellular location">
    <subcellularLocation>
        <location evidence="1">Membrane</location>
        <topology evidence="1">Multi-pass membrane protein</topology>
    </subcellularLocation>
</comment>
<evidence type="ECO:0000256" key="2">
    <source>
        <dbReference type="ARBA" id="ARBA00004914"/>
    </source>
</evidence>
<dbReference type="GO" id="GO:0008506">
    <property type="term" value="F:sucrose:proton symporter activity"/>
    <property type="evidence" value="ECO:0007669"/>
    <property type="project" value="TreeGrafter"/>
</dbReference>
<feature type="transmembrane region" description="Helical" evidence="12">
    <location>
        <begin position="70"/>
        <end position="91"/>
    </location>
</feature>
<evidence type="ECO:0000256" key="7">
    <source>
        <dbReference type="ARBA" id="ARBA00022847"/>
    </source>
</evidence>
<dbReference type="Pfam" id="PF13347">
    <property type="entry name" value="MFS_2"/>
    <property type="match status" value="1"/>
</dbReference>
<dbReference type="Proteomes" id="UP000231279">
    <property type="component" value="Unassembled WGS sequence"/>
</dbReference>
<dbReference type="EMBL" id="NKXS01002085">
    <property type="protein sequence ID" value="PIN15387.1"/>
    <property type="molecule type" value="Genomic_DNA"/>
</dbReference>
<dbReference type="STRING" id="429701.A0A2G9HCX9"/>
<feature type="transmembrane region" description="Helical" evidence="12">
    <location>
        <begin position="446"/>
        <end position="467"/>
    </location>
</feature>
<dbReference type="GO" id="GO:0005985">
    <property type="term" value="P:sucrose metabolic process"/>
    <property type="evidence" value="ECO:0007669"/>
    <property type="project" value="UniProtKB-UniPathway"/>
</dbReference>
<dbReference type="AlphaFoldDB" id="A0A2G9HCX9"/>
<keyword evidence="9 12" id="KW-0472">Membrane</keyword>
<feature type="transmembrane region" description="Helical" evidence="12">
    <location>
        <begin position="290"/>
        <end position="315"/>
    </location>
</feature>
<evidence type="ECO:0000313" key="14">
    <source>
        <dbReference type="Proteomes" id="UP000231279"/>
    </source>
</evidence>
<dbReference type="InterPro" id="IPR036259">
    <property type="entry name" value="MFS_trans_sf"/>
</dbReference>
<reference evidence="14" key="1">
    <citation type="journal article" date="2018" name="Gigascience">
        <title>Genome assembly of the Pink Ipe (Handroanthus impetiginosus, Bignoniaceae), a highly valued, ecologically keystone Neotropical timber forest tree.</title>
        <authorList>
            <person name="Silva-Junior O.B."/>
            <person name="Grattapaglia D."/>
            <person name="Novaes E."/>
            <person name="Collevatti R.G."/>
        </authorList>
    </citation>
    <scope>NUCLEOTIDE SEQUENCE [LARGE SCALE GENOMIC DNA]</scope>
    <source>
        <strain evidence="14">cv. UFG-1</strain>
    </source>
</reference>
<evidence type="ECO:0000256" key="9">
    <source>
        <dbReference type="ARBA" id="ARBA00023136"/>
    </source>
</evidence>
<keyword evidence="7" id="KW-0769">Symport</keyword>
<organism evidence="13 14">
    <name type="scientific">Handroanthus impetiginosus</name>
    <dbReference type="NCBI Taxonomy" id="429701"/>
    <lineage>
        <taxon>Eukaryota</taxon>
        <taxon>Viridiplantae</taxon>
        <taxon>Streptophyta</taxon>
        <taxon>Embryophyta</taxon>
        <taxon>Tracheophyta</taxon>
        <taxon>Spermatophyta</taxon>
        <taxon>Magnoliopsida</taxon>
        <taxon>eudicotyledons</taxon>
        <taxon>Gunneridae</taxon>
        <taxon>Pentapetalae</taxon>
        <taxon>asterids</taxon>
        <taxon>lamiids</taxon>
        <taxon>Lamiales</taxon>
        <taxon>Bignoniaceae</taxon>
        <taxon>Crescentiina</taxon>
        <taxon>Tabebuia alliance</taxon>
        <taxon>Handroanthus</taxon>
    </lineage>
</organism>
<feature type="transmembrane region" description="Helical" evidence="12">
    <location>
        <begin position="232"/>
        <end position="252"/>
    </location>
</feature>